<dbReference type="OrthoDB" id="1865464at2759"/>
<keyword evidence="1" id="KW-0677">Repeat</keyword>
<dbReference type="PROSITE" id="PS51375">
    <property type="entry name" value="PPR"/>
    <property type="match status" value="4"/>
</dbReference>
<name>A0A835QB52_VANPL</name>
<evidence type="ECO:0000256" key="1">
    <source>
        <dbReference type="ARBA" id="ARBA00022737"/>
    </source>
</evidence>
<feature type="repeat" description="PPR" evidence="2">
    <location>
        <begin position="356"/>
        <end position="386"/>
    </location>
</feature>
<feature type="repeat" description="PPR" evidence="2">
    <location>
        <begin position="387"/>
        <end position="421"/>
    </location>
</feature>
<proteinExistence type="predicted"/>
<comment type="caution">
    <text evidence="3">The sequence shown here is derived from an EMBL/GenBank/DDBJ whole genome shotgun (WGS) entry which is preliminary data.</text>
</comment>
<reference evidence="3 4" key="1">
    <citation type="journal article" date="2020" name="Nat. Food">
        <title>A phased Vanilla planifolia genome enables genetic improvement of flavour and production.</title>
        <authorList>
            <person name="Hasing T."/>
            <person name="Tang H."/>
            <person name="Brym M."/>
            <person name="Khazi F."/>
            <person name="Huang T."/>
            <person name="Chambers A.H."/>
        </authorList>
    </citation>
    <scope>NUCLEOTIDE SEQUENCE [LARGE SCALE GENOMIC DNA]</scope>
    <source>
        <tissue evidence="3">Leaf</tissue>
    </source>
</reference>
<accession>A0A835QB52</accession>
<evidence type="ECO:0000256" key="2">
    <source>
        <dbReference type="PROSITE-ProRule" id="PRU00708"/>
    </source>
</evidence>
<dbReference type="PANTHER" id="PTHR47926">
    <property type="entry name" value="PENTATRICOPEPTIDE REPEAT-CONTAINING PROTEIN"/>
    <property type="match status" value="1"/>
</dbReference>
<evidence type="ECO:0000313" key="3">
    <source>
        <dbReference type="EMBL" id="KAG0464577.1"/>
    </source>
</evidence>
<dbReference type="AlphaFoldDB" id="A0A835QB52"/>
<evidence type="ECO:0008006" key="5">
    <source>
        <dbReference type="Google" id="ProtNLM"/>
    </source>
</evidence>
<organism evidence="3 4">
    <name type="scientific">Vanilla planifolia</name>
    <name type="common">Vanilla</name>
    <dbReference type="NCBI Taxonomy" id="51239"/>
    <lineage>
        <taxon>Eukaryota</taxon>
        <taxon>Viridiplantae</taxon>
        <taxon>Streptophyta</taxon>
        <taxon>Embryophyta</taxon>
        <taxon>Tracheophyta</taxon>
        <taxon>Spermatophyta</taxon>
        <taxon>Magnoliopsida</taxon>
        <taxon>Liliopsida</taxon>
        <taxon>Asparagales</taxon>
        <taxon>Orchidaceae</taxon>
        <taxon>Vanilloideae</taxon>
        <taxon>Vanilleae</taxon>
        <taxon>Vanilla</taxon>
    </lineage>
</organism>
<dbReference type="InterPro" id="IPR046960">
    <property type="entry name" value="PPR_At4g14850-like_plant"/>
</dbReference>
<dbReference type="GO" id="GO:0003723">
    <property type="term" value="F:RNA binding"/>
    <property type="evidence" value="ECO:0007669"/>
    <property type="project" value="InterPro"/>
</dbReference>
<dbReference type="GO" id="GO:0009451">
    <property type="term" value="P:RNA modification"/>
    <property type="evidence" value="ECO:0007669"/>
    <property type="project" value="InterPro"/>
</dbReference>
<dbReference type="Pfam" id="PF20431">
    <property type="entry name" value="E_motif"/>
    <property type="match status" value="1"/>
</dbReference>
<dbReference type="FunFam" id="1.25.40.10:FF:000090">
    <property type="entry name" value="Pentatricopeptide repeat-containing protein, chloroplastic"/>
    <property type="match status" value="1"/>
</dbReference>
<dbReference type="InterPro" id="IPR011990">
    <property type="entry name" value="TPR-like_helical_dom_sf"/>
</dbReference>
<dbReference type="EMBL" id="JADCNM010000010">
    <property type="protein sequence ID" value="KAG0464577.1"/>
    <property type="molecule type" value="Genomic_DNA"/>
</dbReference>
<dbReference type="InterPro" id="IPR002885">
    <property type="entry name" value="PPR_rpt"/>
</dbReference>
<dbReference type="Pfam" id="PF13041">
    <property type="entry name" value="PPR_2"/>
    <property type="match status" value="1"/>
</dbReference>
<dbReference type="Pfam" id="PF01535">
    <property type="entry name" value="PPR"/>
    <property type="match status" value="3"/>
</dbReference>
<evidence type="ECO:0000313" key="4">
    <source>
        <dbReference type="Proteomes" id="UP000639772"/>
    </source>
</evidence>
<feature type="repeat" description="PPR" evidence="2">
    <location>
        <begin position="179"/>
        <end position="213"/>
    </location>
</feature>
<dbReference type="Gene3D" id="1.25.40.10">
    <property type="entry name" value="Tetratricopeptide repeat domain"/>
    <property type="match status" value="3"/>
</dbReference>
<dbReference type="NCBIfam" id="TIGR00756">
    <property type="entry name" value="PPR"/>
    <property type="match status" value="2"/>
</dbReference>
<feature type="repeat" description="PPR" evidence="2">
    <location>
        <begin position="146"/>
        <end position="177"/>
    </location>
</feature>
<dbReference type="Proteomes" id="UP000639772">
    <property type="component" value="Chromosome 10"/>
</dbReference>
<dbReference type="InterPro" id="IPR046848">
    <property type="entry name" value="E_motif"/>
</dbReference>
<protein>
    <recommendedName>
        <fullName evidence="5">Pentatricopeptide repeat-containing protein</fullName>
    </recommendedName>
</protein>
<dbReference type="PANTHER" id="PTHR47926:SF537">
    <property type="entry name" value="PENTACOTRIPEPTIDE-REPEAT REGION OF PRORP DOMAIN-CONTAINING PROTEIN"/>
    <property type="match status" value="1"/>
</dbReference>
<sequence>MRSMLSLSPSSLRAISEHRKLISLIRNPLHTSHLLEFLGRVFRFDAHQDNFLATILVGRLRRPEHSLRLLGLLHHPNIFPFNAAIRVFSDSSPFTALSLFIYLKRLSLSPNDFTFSDLFKASSHSKNVLHVFQLHAHVKKSFYSSDPFVSNALLSAYSRFSGHLSSAHQLFDEMSEYRMGRSWTSLIAGYARFSKGEETLSLFLEMVNIGFIPEDETMVSVLSACSSLVGRQIDKWVKMLQEYGDNYSVCIVLLYLYGKLGRVDESRKLFDNLRERIGRIGVVAWNAMISGHVQNGEPIKSLDLFFCMLGDCSTKPNHVTFVSVLSACAMVGDLNLGRWAHEYLKCRVSKEILKSNKILGTALIDMYSKCGNLVEAKKVFDRMTEKDVVSFNAMIMGLAMNGEEVTALNLFSSMRKFNVKPNDGTFLGLLCACAHSGMVEEGRLIFNDILQKYSIDPKLEHYACFTDLLARAGHIEEALEVVENMPIEPNGLVWGSLLGGCFAHSKLDVAQNVAVRLFAADPTNSAGYVMLSNAYAVGGSWEGIEELRRMMRTIGMRKQIGCSWISINGDIHQFQVGCSSHSRLEKIHCLLNSLTWQMRSFLAVSVTL</sequence>
<gene>
    <name evidence="3" type="ORF">HPP92_018741</name>
</gene>